<comment type="caution">
    <text evidence="3">The sequence shown here is derived from an EMBL/GenBank/DDBJ whole genome shotgun (WGS) entry which is preliminary data.</text>
</comment>
<keyword evidence="4" id="KW-1185">Reference proteome</keyword>
<feature type="compositionally biased region" description="Polar residues" evidence="1">
    <location>
        <begin position="84"/>
        <end position="110"/>
    </location>
</feature>
<gene>
    <name evidence="3" type="ORF">HPB52_003482</name>
</gene>
<evidence type="ECO:0000313" key="3">
    <source>
        <dbReference type="EMBL" id="KAH7971859.1"/>
    </source>
</evidence>
<dbReference type="SUPFAM" id="SSF52266">
    <property type="entry name" value="SGNH hydrolase"/>
    <property type="match status" value="1"/>
</dbReference>
<feature type="compositionally biased region" description="Basic residues" evidence="1">
    <location>
        <begin position="207"/>
        <end position="216"/>
    </location>
</feature>
<dbReference type="Proteomes" id="UP000821837">
    <property type="component" value="Chromosome 11"/>
</dbReference>
<dbReference type="EMBL" id="JABSTV010001247">
    <property type="protein sequence ID" value="KAH7971859.1"/>
    <property type="molecule type" value="Genomic_DNA"/>
</dbReference>
<evidence type="ECO:0000313" key="4">
    <source>
        <dbReference type="Proteomes" id="UP000821837"/>
    </source>
</evidence>
<dbReference type="SUPFAM" id="SSF56219">
    <property type="entry name" value="DNase I-like"/>
    <property type="match status" value="1"/>
</dbReference>
<dbReference type="VEuPathDB" id="VectorBase:RSAN_049188"/>
<feature type="compositionally biased region" description="Basic and acidic residues" evidence="1">
    <location>
        <begin position="175"/>
        <end position="191"/>
    </location>
</feature>
<evidence type="ECO:0000256" key="1">
    <source>
        <dbReference type="SAM" id="MobiDB-lite"/>
    </source>
</evidence>
<dbReference type="GO" id="GO:0003824">
    <property type="term" value="F:catalytic activity"/>
    <property type="evidence" value="ECO:0007669"/>
    <property type="project" value="InterPro"/>
</dbReference>
<feature type="domain" description="Endonuclease/exonuclease/phosphatase" evidence="2">
    <location>
        <begin position="539"/>
        <end position="645"/>
    </location>
</feature>
<evidence type="ECO:0000259" key="2">
    <source>
        <dbReference type="Pfam" id="PF14529"/>
    </source>
</evidence>
<feature type="region of interest" description="Disordered" evidence="1">
    <location>
        <begin position="22"/>
        <end position="45"/>
    </location>
</feature>
<dbReference type="Gene3D" id="3.60.10.10">
    <property type="entry name" value="Endonuclease/exonuclease/phosphatase"/>
    <property type="match status" value="1"/>
</dbReference>
<protein>
    <recommendedName>
        <fullName evidence="2">Endonuclease/exonuclease/phosphatase domain-containing protein</fullName>
    </recommendedName>
</protein>
<organism evidence="3 4">
    <name type="scientific">Rhipicephalus sanguineus</name>
    <name type="common">Brown dog tick</name>
    <name type="synonym">Ixodes sanguineus</name>
    <dbReference type="NCBI Taxonomy" id="34632"/>
    <lineage>
        <taxon>Eukaryota</taxon>
        <taxon>Metazoa</taxon>
        <taxon>Ecdysozoa</taxon>
        <taxon>Arthropoda</taxon>
        <taxon>Chelicerata</taxon>
        <taxon>Arachnida</taxon>
        <taxon>Acari</taxon>
        <taxon>Parasitiformes</taxon>
        <taxon>Ixodida</taxon>
        <taxon>Ixodoidea</taxon>
        <taxon>Ixodidae</taxon>
        <taxon>Rhipicephalinae</taxon>
        <taxon>Rhipicephalus</taxon>
        <taxon>Rhipicephalus</taxon>
    </lineage>
</organism>
<dbReference type="InterPro" id="IPR036691">
    <property type="entry name" value="Endo/exonu/phosph_ase_sf"/>
</dbReference>
<dbReference type="Pfam" id="PF14529">
    <property type="entry name" value="Exo_endo_phos_2"/>
    <property type="match status" value="1"/>
</dbReference>
<name>A0A9D4QAU4_RHISA</name>
<feature type="compositionally biased region" description="Polar residues" evidence="1">
    <location>
        <begin position="147"/>
        <end position="158"/>
    </location>
</feature>
<feature type="region of interest" description="Disordered" evidence="1">
    <location>
        <begin position="363"/>
        <end position="404"/>
    </location>
</feature>
<proteinExistence type="predicted"/>
<feature type="region of interest" description="Disordered" evidence="1">
    <location>
        <begin position="326"/>
        <end position="347"/>
    </location>
</feature>
<reference evidence="3" key="2">
    <citation type="submission" date="2021-09" db="EMBL/GenBank/DDBJ databases">
        <authorList>
            <person name="Jia N."/>
            <person name="Wang J."/>
            <person name="Shi W."/>
            <person name="Du L."/>
            <person name="Sun Y."/>
            <person name="Zhan W."/>
            <person name="Jiang J."/>
            <person name="Wang Q."/>
            <person name="Zhang B."/>
            <person name="Ji P."/>
            <person name="Sakyi L.B."/>
            <person name="Cui X."/>
            <person name="Yuan T."/>
            <person name="Jiang B."/>
            <person name="Yang W."/>
            <person name="Lam T.T.-Y."/>
            <person name="Chang Q."/>
            <person name="Ding S."/>
            <person name="Wang X."/>
            <person name="Zhu J."/>
            <person name="Ruan X."/>
            <person name="Zhao L."/>
            <person name="Wei J."/>
            <person name="Que T."/>
            <person name="Du C."/>
            <person name="Cheng J."/>
            <person name="Dai P."/>
            <person name="Han X."/>
            <person name="Huang E."/>
            <person name="Gao Y."/>
            <person name="Liu J."/>
            <person name="Shao H."/>
            <person name="Ye R."/>
            <person name="Li L."/>
            <person name="Wei W."/>
            <person name="Wang X."/>
            <person name="Wang C."/>
            <person name="Huo Q."/>
            <person name="Li W."/>
            <person name="Guo W."/>
            <person name="Chen H."/>
            <person name="Chen S."/>
            <person name="Zhou L."/>
            <person name="Zhou L."/>
            <person name="Ni X."/>
            <person name="Tian J."/>
            <person name="Zhou Y."/>
            <person name="Sheng Y."/>
            <person name="Liu T."/>
            <person name="Pan Y."/>
            <person name="Xia L."/>
            <person name="Li J."/>
            <person name="Zhao F."/>
            <person name="Cao W."/>
        </authorList>
    </citation>
    <scope>NUCLEOTIDE SEQUENCE</scope>
    <source>
        <strain evidence="3">Rsan-2018</strain>
        <tissue evidence="3">Larvae</tissue>
    </source>
</reference>
<feature type="region of interest" description="Disordered" evidence="1">
    <location>
        <begin position="70"/>
        <end position="240"/>
    </location>
</feature>
<dbReference type="AlphaFoldDB" id="A0A9D4QAU4"/>
<dbReference type="InterPro" id="IPR005135">
    <property type="entry name" value="Endo/exonuclease/phosphatase"/>
</dbReference>
<accession>A0A9D4QAU4</accession>
<dbReference type="Gene3D" id="3.40.50.12700">
    <property type="match status" value="1"/>
</dbReference>
<sequence>MAGLEKLWLKWQRQRATGLKASRVRVARSRGRRRRAQERRRRRGEQMAALEALVQELAVKLQQQLHRVDITTDAARGTDPNREPITNANPTKPSQHGTPVPVTTNSATRPESTDVDEASTPIGGQDNSGIPQAVSPPAVLPVADMTDTGQNGVTPTHKNSGEPRPAPPRHNQKRIAKERGTSDDSGKEPPKENGSNANAKEASTRPHDRKGKHKQPQTREPPNRQPPAIAPGALSDTWADRPDELMVCSIPEVTTRGGEIRAAIIAANAQLKRWCRKSKHRFIDLTKGWRPEMLASDGLQYSTEGIQFVLSKIIPSLQAFLGQRLREPQKRPTSPQPPPYQCQTQDQHQYRDRLTSDACARTMGNGSALPVGAPPSFPRPLQSSGRNDPAANHACQPDPPVMISHRRRRRRHYERNSNTTVNVGFLNLNGARKASKWAELYTAMSSEAITVFAVAETHLRNLEEPPVQSGWQWAGCNRTGESRRGGGVGVIWGNGSTWVPMAGSCEEHMWISGSIVGIPVLVGVVYLTVARGQHDGNDRVIQCIIEDVKRWTPQYEILLLGDFNGHIQCIDGYQDRSGELMIRCTRELSLEIVNLRADCEGEFTWCARNSRTTIDYALVSSKLGAHITQMHIDEDGHFSLGSDHNRLRLSFSASAWRHREVERRDPARRYLPTRSYETVAEQFEQSDATRHATT</sequence>
<feature type="compositionally biased region" description="Basic residues" evidence="1">
    <location>
        <begin position="22"/>
        <end position="43"/>
    </location>
</feature>
<reference evidence="3" key="1">
    <citation type="journal article" date="2020" name="Cell">
        <title>Large-Scale Comparative Analyses of Tick Genomes Elucidate Their Genetic Diversity and Vector Capacities.</title>
        <authorList>
            <consortium name="Tick Genome and Microbiome Consortium (TIGMIC)"/>
            <person name="Jia N."/>
            <person name="Wang J."/>
            <person name="Shi W."/>
            <person name="Du L."/>
            <person name="Sun Y."/>
            <person name="Zhan W."/>
            <person name="Jiang J.F."/>
            <person name="Wang Q."/>
            <person name="Zhang B."/>
            <person name="Ji P."/>
            <person name="Bell-Sakyi L."/>
            <person name="Cui X.M."/>
            <person name="Yuan T.T."/>
            <person name="Jiang B.G."/>
            <person name="Yang W.F."/>
            <person name="Lam T.T."/>
            <person name="Chang Q.C."/>
            <person name="Ding S.J."/>
            <person name="Wang X.J."/>
            <person name="Zhu J.G."/>
            <person name="Ruan X.D."/>
            <person name="Zhao L."/>
            <person name="Wei J.T."/>
            <person name="Ye R.Z."/>
            <person name="Que T.C."/>
            <person name="Du C.H."/>
            <person name="Zhou Y.H."/>
            <person name="Cheng J.X."/>
            <person name="Dai P.F."/>
            <person name="Guo W.B."/>
            <person name="Han X.H."/>
            <person name="Huang E.J."/>
            <person name="Li L.F."/>
            <person name="Wei W."/>
            <person name="Gao Y.C."/>
            <person name="Liu J.Z."/>
            <person name="Shao H.Z."/>
            <person name="Wang X."/>
            <person name="Wang C.C."/>
            <person name="Yang T.C."/>
            <person name="Huo Q.B."/>
            <person name="Li W."/>
            <person name="Chen H.Y."/>
            <person name="Chen S.E."/>
            <person name="Zhou L.G."/>
            <person name="Ni X.B."/>
            <person name="Tian J.H."/>
            <person name="Sheng Y."/>
            <person name="Liu T."/>
            <person name="Pan Y.S."/>
            <person name="Xia L.Y."/>
            <person name="Li J."/>
            <person name="Zhao F."/>
            <person name="Cao W.C."/>
        </authorList>
    </citation>
    <scope>NUCLEOTIDE SEQUENCE</scope>
    <source>
        <strain evidence="3">Rsan-2018</strain>
    </source>
</reference>